<dbReference type="EMBL" id="DSFH01000036">
    <property type="protein sequence ID" value="HEW63839.1"/>
    <property type="molecule type" value="Genomic_DNA"/>
</dbReference>
<dbReference type="InterPro" id="IPR012255">
    <property type="entry name" value="ETF_b"/>
</dbReference>
<name>A0A7C2ZWC4_9CREN</name>
<dbReference type="CDD" id="cd01714">
    <property type="entry name" value="ETF_beta"/>
    <property type="match status" value="1"/>
</dbReference>
<dbReference type="Proteomes" id="UP000886076">
    <property type="component" value="Unassembled WGS sequence"/>
</dbReference>
<proteinExistence type="predicted"/>
<feature type="domain" description="Electron transfer flavoprotein alpha/beta-subunit N-terminal" evidence="1">
    <location>
        <begin position="31"/>
        <end position="221"/>
    </location>
</feature>
<sequence>MNDAIMEGSFKIVVLMKPVPDMEKVKFNVEKGTIERESSELVINPFDLHALEVAAQIKEKVNGTVTTISMAPPHAADALKESIARGSDRAILLSDRKFGGADTLATAYALASAIRKLGIPDLIVAGEKSVDGDTAQVPPLVAEMLGIPHASYVSKVIDIKEKAIEVITEQEAPYRVELRLPALIQVTKEVAKPRVPTLKDKLKAKKYEIEVWSADKLSDVANPDFFGLKGSPTWVSKIIVPKPKPRSKQVFNAEEGIKKIIEILSKEGVI</sequence>
<dbReference type="GO" id="GO:0009055">
    <property type="term" value="F:electron transfer activity"/>
    <property type="evidence" value="ECO:0007669"/>
    <property type="project" value="InterPro"/>
</dbReference>
<organism evidence="2">
    <name type="scientific">Fervidicoccus fontis</name>
    <dbReference type="NCBI Taxonomy" id="683846"/>
    <lineage>
        <taxon>Archaea</taxon>
        <taxon>Thermoproteota</taxon>
        <taxon>Thermoprotei</taxon>
        <taxon>Fervidicoccales</taxon>
        <taxon>Fervidicoccaceae</taxon>
        <taxon>Fervidicoccus</taxon>
    </lineage>
</organism>
<dbReference type="Gene3D" id="3.40.50.620">
    <property type="entry name" value="HUPs"/>
    <property type="match status" value="1"/>
</dbReference>
<gene>
    <name evidence="2" type="ORF">ENO39_02105</name>
</gene>
<dbReference type="AlphaFoldDB" id="A0A7C2ZWC4"/>
<dbReference type="PIRSF" id="PIRSF000090">
    <property type="entry name" value="Beta-ETF"/>
    <property type="match status" value="1"/>
</dbReference>
<dbReference type="PANTHER" id="PTHR21294">
    <property type="entry name" value="ELECTRON TRANSFER FLAVOPROTEIN BETA-SUBUNIT"/>
    <property type="match status" value="1"/>
</dbReference>
<dbReference type="SUPFAM" id="SSF52402">
    <property type="entry name" value="Adenine nucleotide alpha hydrolases-like"/>
    <property type="match status" value="1"/>
</dbReference>
<dbReference type="Pfam" id="PF01012">
    <property type="entry name" value="ETF"/>
    <property type="match status" value="1"/>
</dbReference>
<accession>A0A7C2ZWC4</accession>
<comment type="caution">
    <text evidence="2">The sequence shown here is derived from an EMBL/GenBank/DDBJ whole genome shotgun (WGS) entry which is preliminary data.</text>
</comment>
<evidence type="ECO:0000259" key="1">
    <source>
        <dbReference type="SMART" id="SM00893"/>
    </source>
</evidence>
<dbReference type="InterPro" id="IPR014730">
    <property type="entry name" value="ETF_a/b_N"/>
</dbReference>
<dbReference type="InterPro" id="IPR033948">
    <property type="entry name" value="ETF_beta_N"/>
</dbReference>
<evidence type="ECO:0000313" key="2">
    <source>
        <dbReference type="EMBL" id="HEW63839.1"/>
    </source>
</evidence>
<dbReference type="SMART" id="SM00893">
    <property type="entry name" value="ETF"/>
    <property type="match status" value="1"/>
</dbReference>
<reference evidence="2" key="1">
    <citation type="journal article" date="2020" name="mSystems">
        <title>Genome- and Community-Level Interaction Insights into Carbon Utilization and Element Cycling Functions of Hydrothermarchaeota in Hydrothermal Sediment.</title>
        <authorList>
            <person name="Zhou Z."/>
            <person name="Liu Y."/>
            <person name="Xu W."/>
            <person name="Pan J."/>
            <person name="Luo Z.H."/>
            <person name="Li M."/>
        </authorList>
    </citation>
    <scope>NUCLEOTIDE SEQUENCE [LARGE SCALE GENOMIC DNA]</scope>
    <source>
        <strain evidence="2">SpSt-1261</strain>
    </source>
</reference>
<dbReference type="InterPro" id="IPR014729">
    <property type="entry name" value="Rossmann-like_a/b/a_fold"/>
</dbReference>
<protein>
    <submittedName>
        <fullName evidence="2">Electron transfer flavoprotein beta subunit/FixA family protein</fullName>
    </submittedName>
</protein>
<dbReference type="PANTHER" id="PTHR21294:SF17">
    <property type="entry name" value="PROTEIN FIXA"/>
    <property type="match status" value="1"/>
</dbReference>